<dbReference type="AlphaFoldDB" id="A0A162ED85"/>
<accession>A0A162ED85</accession>
<dbReference type="PANTHER" id="PTHR33099:SF7">
    <property type="entry name" value="MYND-TYPE DOMAIN-CONTAINING PROTEIN"/>
    <property type="match status" value="1"/>
</dbReference>
<name>A0A162ED85_9CRUS</name>
<sequence length="1035" mass="115592">MQVDRKLFAEKLKAFKDGPNQQTQSSPGFGMKVLENVNQRMLPSLSFKSLGEVSVPILSEDLVKLKSISEPVHNLKGLWEIELQSDIMEKEDSHFAKYLNQTIPLMIDLVLRHLKLSREQVHGLSVRPRKLTIMEPGTGTIIYPTKNTPEVFATMIVQLPFQGGHEGGAIKVTREDQLCSFENSRDSSRLFYYTIFVSNASCQMTELNSGSRVMIIFDLLCSNPSALFPSTTYLKDVASILLELSPRGPDRLLAIPLEKEEISFSSLAPGTRRLLDLFISMNFLHVRLALVCHYRMGKANQRMGCPCCLRRKCPCEEVVMVGISKEKISTTKWLDPLNQEMHFDNLNINMETEIVGDGPIFFEKPTEELLQAGSCLLEQWFYRPMLVIWHKERSVQLDCFHRFDILLETLEQQTKEEVVRSLDEVITFCQQHPGIAWKTENASTRLLKLCLRHGANDKVIRLLEILGDTEGILTESLADLLAEVISSINWNLCKSSIEKLICCHRAQEQMRHYSRLTLTLLNVGSYQAATVIMSKICTILSTGNVMALLEIPVLAACIDVMVTFDENLVTKHPQRLANLAAHMKEKWTSFVAVFQLLTHVQQFLDARPSERIPDTAVLWYYNLCLHLTGLVILSTPPETVLSALKLLVSSGDSTLSEALVSQLSSKDNQENGVLRRVIATEAFWKFVEESTEYKKIATPLIDNRIQWLVAIPKPVATWAVPNASVVGHPLVEQFMRSNERSMTYSNFNNIQHARNWMRKHYHEICHYAELEVGGAGGRAYCEITKSKMRYVGSDVKAALCHKELMELIEQRLKKLGDALYSVVKNEETNEICAVEVLQSRGPVPETAHVSVKSGPYTTVLPHTLVTSNPVFLNGAGTQSVRLMSNVQLAVKTPTSAVQQMIVKSTATPPKPASSESCAAAKTTVKNVAVITKSNAAMILPLNQVNHQAFPSPQSIKFPVEHKSNIPVVKPLLSAKASSPISTPKRPRVAKRPLASVMILPSNVNPSAAAANPHEALHAKEESISSPAKRIKSDLV</sequence>
<dbReference type="EMBL" id="LRGB01000763">
    <property type="protein sequence ID" value="KZS16098.1"/>
    <property type="molecule type" value="Genomic_DNA"/>
</dbReference>
<evidence type="ECO:0000256" key="1">
    <source>
        <dbReference type="SAM" id="MobiDB-lite"/>
    </source>
</evidence>
<protein>
    <submittedName>
        <fullName evidence="2">Uncharacterized protein</fullName>
    </submittedName>
</protein>
<dbReference type="Proteomes" id="UP000076858">
    <property type="component" value="Unassembled WGS sequence"/>
</dbReference>
<organism evidence="2 3">
    <name type="scientific">Daphnia magna</name>
    <dbReference type="NCBI Taxonomy" id="35525"/>
    <lineage>
        <taxon>Eukaryota</taxon>
        <taxon>Metazoa</taxon>
        <taxon>Ecdysozoa</taxon>
        <taxon>Arthropoda</taxon>
        <taxon>Crustacea</taxon>
        <taxon>Branchiopoda</taxon>
        <taxon>Diplostraca</taxon>
        <taxon>Cladocera</taxon>
        <taxon>Anomopoda</taxon>
        <taxon>Daphniidae</taxon>
        <taxon>Daphnia</taxon>
    </lineage>
</organism>
<feature type="compositionally biased region" description="Low complexity" evidence="1">
    <location>
        <begin position="1004"/>
        <end position="1013"/>
    </location>
</feature>
<dbReference type="PANTHER" id="PTHR33099">
    <property type="entry name" value="FE2OG DIOXYGENASE DOMAIN-CONTAINING PROTEIN"/>
    <property type="match status" value="1"/>
</dbReference>
<comment type="caution">
    <text evidence="2">The sequence shown here is derived from an EMBL/GenBank/DDBJ whole genome shotgun (WGS) entry which is preliminary data.</text>
</comment>
<keyword evidence="3" id="KW-1185">Reference proteome</keyword>
<dbReference type="OrthoDB" id="6353950at2759"/>
<proteinExistence type="predicted"/>
<feature type="region of interest" description="Disordered" evidence="1">
    <location>
        <begin position="1004"/>
        <end position="1035"/>
    </location>
</feature>
<reference evidence="2 3" key="1">
    <citation type="submission" date="2016-03" db="EMBL/GenBank/DDBJ databases">
        <title>EvidentialGene: Evidence-directed Construction of Genes on Genomes.</title>
        <authorList>
            <person name="Gilbert D.G."/>
            <person name="Choi J.-H."/>
            <person name="Mockaitis K."/>
            <person name="Colbourne J."/>
            <person name="Pfrender M."/>
        </authorList>
    </citation>
    <scope>NUCLEOTIDE SEQUENCE [LARGE SCALE GENOMIC DNA]</scope>
    <source>
        <strain evidence="2 3">Xinb3</strain>
        <tissue evidence="2">Complete organism</tissue>
    </source>
</reference>
<evidence type="ECO:0000313" key="2">
    <source>
        <dbReference type="EMBL" id="KZS16098.1"/>
    </source>
</evidence>
<evidence type="ECO:0000313" key="3">
    <source>
        <dbReference type="Proteomes" id="UP000076858"/>
    </source>
</evidence>
<gene>
    <name evidence="2" type="ORF">APZ42_018198</name>
</gene>